<gene>
    <name evidence="8" type="ORF">MELIAE_LOCUS9669</name>
</gene>
<evidence type="ECO:0000313" key="9">
    <source>
        <dbReference type="Proteomes" id="UP001154078"/>
    </source>
</evidence>
<feature type="transmembrane region" description="Helical" evidence="6">
    <location>
        <begin position="304"/>
        <end position="323"/>
    </location>
</feature>
<dbReference type="SUPFAM" id="SSF103473">
    <property type="entry name" value="MFS general substrate transporter"/>
    <property type="match status" value="1"/>
</dbReference>
<organism evidence="8 9">
    <name type="scientific">Brassicogethes aeneus</name>
    <name type="common">Rape pollen beetle</name>
    <name type="synonym">Meligethes aeneus</name>
    <dbReference type="NCBI Taxonomy" id="1431903"/>
    <lineage>
        <taxon>Eukaryota</taxon>
        <taxon>Metazoa</taxon>
        <taxon>Ecdysozoa</taxon>
        <taxon>Arthropoda</taxon>
        <taxon>Hexapoda</taxon>
        <taxon>Insecta</taxon>
        <taxon>Pterygota</taxon>
        <taxon>Neoptera</taxon>
        <taxon>Endopterygota</taxon>
        <taxon>Coleoptera</taxon>
        <taxon>Polyphaga</taxon>
        <taxon>Cucujiformia</taxon>
        <taxon>Nitidulidae</taxon>
        <taxon>Meligethinae</taxon>
        <taxon>Brassicogethes</taxon>
    </lineage>
</organism>
<dbReference type="EMBL" id="OV121137">
    <property type="protein sequence ID" value="CAH0559623.1"/>
    <property type="molecule type" value="Genomic_DNA"/>
</dbReference>
<sequence length="395" mass="44001">MGPINILHLVSFLDLLAVGLTYPLFSTHLKDLGASKFTIGILSSTYAGIQVLAGPIIGSWSDVRDRKSVLQITVILCAILYGLLGIPKSIIGIFLIRFCLGMCKHTQTLTKAIITDVITPKERSAAFGKSTAWGNLGFIIGPLIGGYLSEYPNGFMYVCLITSGLFILNLGITVNLPEEPTKKHKYDSLLTGIKTEFKKSLRELIEVDWKAHWVSFLLRFLFGLCSSAYFSNQVLYLKEKHGLSQKHIGYTISIYSSIGMIVALYLEKINSFYKNDRTGYQQLFHFFAIFALSFYFIYVSPNLFTYMLCLIPLAISSIVIRVISMDLLMKESNGVKRGSLSGASNSIMSIARFVSPLFSGIMVDFFGQSVILMSVLPATLGMGLSWYFNLKRKIH</sequence>
<proteinExistence type="predicted"/>
<name>A0A9P0BC91_BRAAE</name>
<comment type="subcellular location">
    <subcellularLocation>
        <location evidence="1">Membrane</location>
        <topology evidence="1">Multi-pass membrane protein</topology>
    </subcellularLocation>
</comment>
<dbReference type="PANTHER" id="PTHR23504">
    <property type="entry name" value="MAJOR FACILITATOR SUPERFAMILY DOMAIN-CONTAINING PROTEIN 10"/>
    <property type="match status" value="1"/>
</dbReference>
<dbReference type="PANTHER" id="PTHR23504:SF14">
    <property type="entry name" value="MAJOR FACILITATOR SUPERFAMILY DOMAIN-CONTAINING PROTEIN 9"/>
    <property type="match status" value="1"/>
</dbReference>
<keyword evidence="3 6" id="KW-0812">Transmembrane</keyword>
<keyword evidence="9" id="KW-1185">Reference proteome</keyword>
<dbReference type="GO" id="GO:0016020">
    <property type="term" value="C:membrane"/>
    <property type="evidence" value="ECO:0007669"/>
    <property type="project" value="UniProtKB-SubCell"/>
</dbReference>
<feature type="transmembrane region" description="Helical" evidence="6">
    <location>
        <begin position="248"/>
        <end position="266"/>
    </location>
</feature>
<feature type="transmembrane region" description="Helical" evidence="6">
    <location>
        <begin position="155"/>
        <end position="176"/>
    </location>
</feature>
<dbReference type="InterPro" id="IPR011701">
    <property type="entry name" value="MFS"/>
</dbReference>
<feature type="transmembrane region" description="Helical" evidence="6">
    <location>
        <begin position="6"/>
        <end position="25"/>
    </location>
</feature>
<evidence type="ECO:0000256" key="3">
    <source>
        <dbReference type="ARBA" id="ARBA00022692"/>
    </source>
</evidence>
<evidence type="ECO:0000256" key="6">
    <source>
        <dbReference type="SAM" id="Phobius"/>
    </source>
</evidence>
<evidence type="ECO:0000256" key="4">
    <source>
        <dbReference type="ARBA" id="ARBA00022989"/>
    </source>
</evidence>
<evidence type="ECO:0000256" key="5">
    <source>
        <dbReference type="ARBA" id="ARBA00023136"/>
    </source>
</evidence>
<feature type="transmembrane region" description="Helical" evidence="6">
    <location>
        <begin position="216"/>
        <end position="236"/>
    </location>
</feature>
<feature type="domain" description="Major facilitator superfamily (MFS) profile" evidence="7">
    <location>
        <begin position="3"/>
        <end position="393"/>
    </location>
</feature>
<dbReference type="Proteomes" id="UP001154078">
    <property type="component" value="Chromosome 6"/>
</dbReference>
<protein>
    <recommendedName>
        <fullName evidence="7">Major facilitator superfamily (MFS) profile domain-containing protein</fullName>
    </recommendedName>
</protein>
<keyword evidence="5 6" id="KW-0472">Membrane</keyword>
<evidence type="ECO:0000256" key="2">
    <source>
        <dbReference type="ARBA" id="ARBA00022448"/>
    </source>
</evidence>
<dbReference type="Gene3D" id="1.20.1250.20">
    <property type="entry name" value="MFS general substrate transporter like domains"/>
    <property type="match status" value="1"/>
</dbReference>
<dbReference type="Pfam" id="PF07690">
    <property type="entry name" value="MFS_1"/>
    <property type="match status" value="1"/>
</dbReference>
<feature type="transmembrane region" description="Helical" evidence="6">
    <location>
        <begin position="369"/>
        <end position="388"/>
    </location>
</feature>
<feature type="transmembrane region" description="Helical" evidence="6">
    <location>
        <begin position="37"/>
        <end position="57"/>
    </location>
</feature>
<dbReference type="PRINTS" id="PR01035">
    <property type="entry name" value="TCRTETA"/>
</dbReference>
<keyword evidence="2" id="KW-0813">Transport</keyword>
<feature type="transmembrane region" description="Helical" evidence="6">
    <location>
        <begin position="343"/>
        <end position="363"/>
    </location>
</feature>
<dbReference type="AlphaFoldDB" id="A0A9P0BC91"/>
<evidence type="ECO:0000256" key="1">
    <source>
        <dbReference type="ARBA" id="ARBA00004141"/>
    </source>
</evidence>
<dbReference type="GO" id="GO:0022857">
    <property type="term" value="F:transmembrane transporter activity"/>
    <property type="evidence" value="ECO:0007669"/>
    <property type="project" value="InterPro"/>
</dbReference>
<feature type="transmembrane region" description="Helical" evidence="6">
    <location>
        <begin position="69"/>
        <end position="96"/>
    </location>
</feature>
<dbReference type="InterPro" id="IPR001958">
    <property type="entry name" value="Tet-R_TetA/multi-R_MdtG-like"/>
</dbReference>
<accession>A0A9P0BC91</accession>
<keyword evidence="4 6" id="KW-1133">Transmembrane helix</keyword>
<dbReference type="CDD" id="cd17390">
    <property type="entry name" value="MFS_MFSD9"/>
    <property type="match status" value="1"/>
</dbReference>
<dbReference type="InterPro" id="IPR020846">
    <property type="entry name" value="MFS_dom"/>
</dbReference>
<dbReference type="OrthoDB" id="440553at2759"/>
<dbReference type="PROSITE" id="PS50850">
    <property type="entry name" value="MFS"/>
    <property type="match status" value="1"/>
</dbReference>
<reference evidence="8" key="1">
    <citation type="submission" date="2021-12" db="EMBL/GenBank/DDBJ databases">
        <authorList>
            <person name="King R."/>
        </authorList>
    </citation>
    <scope>NUCLEOTIDE SEQUENCE</scope>
</reference>
<dbReference type="InterPro" id="IPR036259">
    <property type="entry name" value="MFS_trans_sf"/>
</dbReference>
<evidence type="ECO:0000313" key="8">
    <source>
        <dbReference type="EMBL" id="CAH0559623.1"/>
    </source>
</evidence>
<evidence type="ECO:0000259" key="7">
    <source>
        <dbReference type="PROSITE" id="PS50850"/>
    </source>
</evidence>
<feature type="transmembrane region" description="Helical" evidence="6">
    <location>
        <begin position="278"/>
        <end position="298"/>
    </location>
</feature>